<evidence type="ECO:0000313" key="1">
    <source>
        <dbReference type="EMBL" id="GGI75003.1"/>
    </source>
</evidence>
<reference evidence="3" key="3">
    <citation type="journal article" date="2019" name="Int. J. Syst. Evol. Microbiol.">
        <title>The Global Catalogue of Microorganisms (GCM) 10K type strain sequencing project: providing services to taxonomists for standard genome sequencing and annotation.</title>
        <authorList>
            <consortium name="The Broad Institute Genomics Platform"/>
            <consortium name="The Broad Institute Genome Sequencing Center for Infectious Disease"/>
            <person name="Wu L."/>
            <person name="Ma J."/>
        </authorList>
    </citation>
    <scope>NUCLEOTIDE SEQUENCE [LARGE SCALE GENOMIC DNA]</scope>
    <source>
        <strain evidence="3">CGMCC 1.8884</strain>
    </source>
</reference>
<name>A0AAV4K783_9DEIO</name>
<gene>
    <name evidence="2" type="ORF">GCM10008021_03170</name>
    <name evidence="1" type="ORF">GCM10010914_06500</name>
</gene>
<proteinExistence type="predicted"/>
<dbReference type="Proteomes" id="UP000652720">
    <property type="component" value="Unassembled WGS sequence"/>
</dbReference>
<sequence>MTRDELIRQAAHLLELARQPGEPLPLGALIDHLIAPQPRPEGVSEKAHLAAEHDRARELGSLLFSEHVRVFREGNARWDAWENAPGGLIEKLSRFEATQTGLADWQLEEALGGRR</sequence>
<evidence type="ECO:0000313" key="2">
    <source>
        <dbReference type="EMBL" id="GGP28666.1"/>
    </source>
</evidence>
<comment type="caution">
    <text evidence="1">The sequence shown here is derived from an EMBL/GenBank/DDBJ whole genome shotgun (WGS) entry which is preliminary data.</text>
</comment>
<accession>A0AAV4K783</accession>
<protein>
    <submittedName>
        <fullName evidence="1">Uncharacterized protein</fullName>
    </submittedName>
</protein>
<organism evidence="1 4">
    <name type="scientific">Deinococcus wulumuqiensis</name>
    <dbReference type="NCBI Taxonomy" id="980427"/>
    <lineage>
        <taxon>Bacteria</taxon>
        <taxon>Thermotogati</taxon>
        <taxon>Deinococcota</taxon>
        <taxon>Deinococci</taxon>
        <taxon>Deinococcales</taxon>
        <taxon>Deinococcaceae</taxon>
        <taxon>Deinococcus</taxon>
    </lineage>
</organism>
<dbReference type="AlphaFoldDB" id="A0AAV4K783"/>
<reference evidence="1" key="2">
    <citation type="journal article" date="2014" name="Int. J. Syst. Evol. Microbiol.">
        <title>Complete genome sequence of Corynebacterium casei LMG S-19264T (=DSM 44701T), isolated from a smear-ripened cheese.</title>
        <authorList>
            <consortium name="US DOE Joint Genome Institute (JGI-PGF)"/>
            <person name="Walter F."/>
            <person name="Albersmeier A."/>
            <person name="Kalinowski J."/>
            <person name="Ruckert C."/>
        </authorList>
    </citation>
    <scope>NUCLEOTIDE SEQUENCE</scope>
    <source>
        <strain evidence="1">CGMCC 1.8885</strain>
    </source>
</reference>
<dbReference type="EMBL" id="BMLZ01000003">
    <property type="protein sequence ID" value="GGP28666.1"/>
    <property type="molecule type" value="Genomic_DNA"/>
</dbReference>
<evidence type="ECO:0000313" key="3">
    <source>
        <dbReference type="Proteomes" id="UP000630135"/>
    </source>
</evidence>
<dbReference type="EMBL" id="BMMA01000004">
    <property type="protein sequence ID" value="GGI75003.1"/>
    <property type="molecule type" value="Genomic_DNA"/>
</dbReference>
<evidence type="ECO:0000313" key="4">
    <source>
        <dbReference type="Proteomes" id="UP000652720"/>
    </source>
</evidence>
<dbReference type="GeneID" id="59164609"/>
<reference evidence="1" key="4">
    <citation type="submission" date="2023-08" db="EMBL/GenBank/DDBJ databases">
        <authorList>
            <person name="Sun Q."/>
            <person name="Zhou Y."/>
        </authorList>
    </citation>
    <scope>NUCLEOTIDE SEQUENCE</scope>
    <source>
        <strain evidence="2">CGMCC 1.8884</strain>
        <strain evidence="1">CGMCC 1.8885</strain>
    </source>
</reference>
<dbReference type="Proteomes" id="UP000630135">
    <property type="component" value="Unassembled WGS sequence"/>
</dbReference>
<reference evidence="2" key="1">
    <citation type="journal article" date="2014" name="Int. J. Syst. Evol. Microbiol.">
        <title>Complete genome of a new Firmicutes species belonging to the dominant human colonic microbiota ('Ruminococcus bicirculans') reveals two chromosomes and a selective capacity to utilize plant glucans.</title>
        <authorList>
            <consortium name="NISC Comparative Sequencing Program"/>
            <person name="Wegmann U."/>
            <person name="Louis P."/>
            <person name="Goesmann A."/>
            <person name="Henrissat B."/>
            <person name="Duncan S.H."/>
            <person name="Flint H.J."/>
        </authorList>
    </citation>
    <scope>NUCLEOTIDE SEQUENCE</scope>
    <source>
        <strain evidence="2">CGMCC 1.8884</strain>
    </source>
</reference>
<keyword evidence="3" id="KW-1185">Reference proteome</keyword>
<dbReference type="RefSeq" id="WP_017869234.1">
    <property type="nucleotide sequence ID" value="NZ_BMLZ01000003.1"/>
</dbReference>